<dbReference type="PROSITE" id="PS50297">
    <property type="entry name" value="ANK_REP_REGION"/>
    <property type="match status" value="6"/>
</dbReference>
<dbReference type="InterPro" id="IPR036770">
    <property type="entry name" value="Ankyrin_rpt-contain_sf"/>
</dbReference>
<feature type="repeat" description="ANK" evidence="3">
    <location>
        <begin position="160"/>
        <end position="192"/>
    </location>
</feature>
<sequence>MASIRNNGHSSSNDNAILFAACEQGDLQTIRFHLDSLSGSKIASIRDNHGATLLHFAARYGHINILEYLIETKRLDLSQLRTEHGATCVHDAAVCDQVETLYYIFNNQKRQTHFAEQIRWTIRDSHGNTLLHLAAAYGSLKSLNYLLDHQSADAHARSYNSFQPIHYAASSGHENCVKLLLTSAPDTTNEQTTTLLTPMHLACQNGSLETVKILSSHGGNYKLRDENGLNCLHTACQYSHLDIVQWMVEKLNANVDDFDYMNNTPLHYAAASGSELILIYLLDRKARITRSSHGNTPLHVAAENGHQGVCAVLIERAGCSVTTRNNAQLTAIDLAEQYGFQNLAHDLRLRENPLLSSQKSSSSNSRPIHLEKATVVRLVVKKRNIARHDAANQVDENELTAENGQNDMSTSSEKLVNSRFDLSELRARVEKHDASRRDDLENNVLMHSMDSLNEQNRMRLRAKLPSQTYAPWLRMSKLTPQAFHEEIQKGRNNLRKVRRDSKISEDEMKEEENNENDTSINRRSRQSQSVGAPIMPTEQRSWRRTGYETRSPIVPVSKTHQFISAASQSTTNVERPEWQRALITRRQGLTNGADS</sequence>
<evidence type="ECO:0000256" key="4">
    <source>
        <dbReference type="SAM" id="MobiDB-lite"/>
    </source>
</evidence>
<dbReference type="GO" id="GO:0006396">
    <property type="term" value="P:RNA processing"/>
    <property type="evidence" value="ECO:0007669"/>
    <property type="project" value="TreeGrafter"/>
</dbReference>
<evidence type="ECO:0000313" key="6">
    <source>
        <dbReference type="Proteomes" id="UP000663852"/>
    </source>
</evidence>
<feature type="region of interest" description="Disordered" evidence="4">
    <location>
        <begin position="489"/>
        <end position="543"/>
    </location>
</feature>
<comment type="caution">
    <text evidence="5">The sequence shown here is derived from an EMBL/GenBank/DDBJ whole genome shotgun (WGS) entry which is preliminary data.</text>
</comment>
<feature type="compositionally biased region" description="Polar residues" evidence="4">
    <location>
        <begin position="518"/>
        <end position="530"/>
    </location>
</feature>
<dbReference type="GO" id="GO:0003723">
    <property type="term" value="F:RNA binding"/>
    <property type="evidence" value="ECO:0007669"/>
    <property type="project" value="TreeGrafter"/>
</dbReference>
<organism evidence="5 6">
    <name type="scientific">Adineta ricciae</name>
    <name type="common">Rotifer</name>
    <dbReference type="NCBI Taxonomy" id="249248"/>
    <lineage>
        <taxon>Eukaryota</taxon>
        <taxon>Metazoa</taxon>
        <taxon>Spiralia</taxon>
        <taxon>Gnathifera</taxon>
        <taxon>Rotifera</taxon>
        <taxon>Eurotatoria</taxon>
        <taxon>Bdelloidea</taxon>
        <taxon>Adinetida</taxon>
        <taxon>Adinetidae</taxon>
        <taxon>Adineta</taxon>
    </lineage>
</organism>
<gene>
    <name evidence="5" type="ORF">EDS130_LOCUS29816</name>
</gene>
<accession>A0A815CDW4</accession>
<dbReference type="InterPro" id="IPR002110">
    <property type="entry name" value="Ankyrin_rpt"/>
</dbReference>
<reference evidence="5" key="1">
    <citation type="submission" date="2021-02" db="EMBL/GenBank/DDBJ databases">
        <authorList>
            <person name="Nowell W R."/>
        </authorList>
    </citation>
    <scope>NUCLEOTIDE SEQUENCE</scope>
</reference>
<dbReference type="OrthoDB" id="10261302at2759"/>
<dbReference type="GO" id="GO:0004540">
    <property type="term" value="F:RNA nuclease activity"/>
    <property type="evidence" value="ECO:0007669"/>
    <property type="project" value="TreeGrafter"/>
</dbReference>
<evidence type="ECO:0000256" key="3">
    <source>
        <dbReference type="PROSITE-ProRule" id="PRU00023"/>
    </source>
</evidence>
<dbReference type="Gene3D" id="1.25.40.20">
    <property type="entry name" value="Ankyrin repeat-containing domain"/>
    <property type="match status" value="3"/>
</dbReference>
<name>A0A815CDW4_ADIRI</name>
<dbReference type="AlphaFoldDB" id="A0A815CDW4"/>
<dbReference type="PANTHER" id="PTHR24141:SF1">
    <property type="entry name" value="2-5A-DEPENDENT RIBONUCLEASE"/>
    <property type="match status" value="1"/>
</dbReference>
<dbReference type="Pfam" id="PF12796">
    <property type="entry name" value="Ank_2"/>
    <property type="match status" value="4"/>
</dbReference>
<feature type="repeat" description="ANK" evidence="3">
    <location>
        <begin position="261"/>
        <end position="293"/>
    </location>
</feature>
<protein>
    <submittedName>
        <fullName evidence="5">Uncharacterized protein</fullName>
    </submittedName>
</protein>
<feature type="compositionally biased region" description="Polar residues" evidence="4">
    <location>
        <begin position="400"/>
        <end position="414"/>
    </location>
</feature>
<feature type="region of interest" description="Disordered" evidence="4">
    <location>
        <begin position="391"/>
        <end position="414"/>
    </location>
</feature>
<proteinExistence type="predicted"/>
<evidence type="ECO:0000256" key="2">
    <source>
        <dbReference type="ARBA" id="ARBA00023043"/>
    </source>
</evidence>
<feature type="repeat" description="ANK" evidence="3">
    <location>
        <begin position="126"/>
        <end position="159"/>
    </location>
</feature>
<dbReference type="SUPFAM" id="SSF48403">
    <property type="entry name" value="Ankyrin repeat"/>
    <property type="match status" value="2"/>
</dbReference>
<dbReference type="PANTHER" id="PTHR24141">
    <property type="entry name" value="2-5A-DEPENDENT RIBONUCLEASE"/>
    <property type="match status" value="1"/>
</dbReference>
<feature type="repeat" description="ANK" evidence="3">
    <location>
        <begin position="293"/>
        <end position="326"/>
    </location>
</feature>
<feature type="repeat" description="ANK" evidence="3">
    <location>
        <begin position="49"/>
        <end position="71"/>
    </location>
</feature>
<dbReference type="EMBL" id="CAJNOJ010000204">
    <property type="protein sequence ID" value="CAF1285903.1"/>
    <property type="molecule type" value="Genomic_DNA"/>
</dbReference>
<feature type="repeat" description="ANK" evidence="3">
    <location>
        <begin position="194"/>
        <end position="226"/>
    </location>
</feature>
<dbReference type="Proteomes" id="UP000663852">
    <property type="component" value="Unassembled WGS sequence"/>
</dbReference>
<keyword evidence="1" id="KW-0677">Repeat</keyword>
<dbReference type="PROSITE" id="PS50088">
    <property type="entry name" value="ANK_REPEAT"/>
    <property type="match status" value="6"/>
</dbReference>
<evidence type="ECO:0000256" key="1">
    <source>
        <dbReference type="ARBA" id="ARBA00022737"/>
    </source>
</evidence>
<evidence type="ECO:0000313" key="5">
    <source>
        <dbReference type="EMBL" id="CAF1285903.1"/>
    </source>
</evidence>
<keyword evidence="2 3" id="KW-0040">ANK repeat</keyword>
<dbReference type="SMART" id="SM00248">
    <property type="entry name" value="ANK"/>
    <property type="match status" value="9"/>
</dbReference>